<organism evidence="2">
    <name type="scientific">marine sediment metagenome</name>
    <dbReference type="NCBI Taxonomy" id="412755"/>
    <lineage>
        <taxon>unclassified sequences</taxon>
        <taxon>metagenomes</taxon>
        <taxon>ecological metagenomes</taxon>
    </lineage>
</organism>
<dbReference type="InterPro" id="IPR032701">
    <property type="entry name" value="Prok-E2_B_dom"/>
</dbReference>
<protein>
    <recommendedName>
        <fullName evidence="1">Prokaryotic E2 family B domain-containing protein</fullName>
    </recommendedName>
</protein>
<dbReference type="Pfam" id="PF14461">
    <property type="entry name" value="Prok-E2_B"/>
    <property type="match status" value="1"/>
</dbReference>
<evidence type="ECO:0000313" key="2">
    <source>
        <dbReference type="EMBL" id="GAH52365.1"/>
    </source>
</evidence>
<dbReference type="InterPro" id="IPR016135">
    <property type="entry name" value="UBQ-conjugating_enzyme/RWD"/>
</dbReference>
<reference evidence="2" key="1">
    <citation type="journal article" date="2014" name="Front. Microbiol.">
        <title>High frequency of phylogenetically diverse reductive dehalogenase-homologous genes in deep subseafloor sedimentary metagenomes.</title>
        <authorList>
            <person name="Kawai M."/>
            <person name="Futagami T."/>
            <person name="Toyoda A."/>
            <person name="Takaki Y."/>
            <person name="Nishi S."/>
            <person name="Hori S."/>
            <person name="Arai W."/>
            <person name="Tsubouchi T."/>
            <person name="Morono Y."/>
            <person name="Uchiyama I."/>
            <person name="Ito T."/>
            <person name="Fujiyama A."/>
            <person name="Inagaki F."/>
            <person name="Takami H."/>
        </authorList>
    </citation>
    <scope>NUCLEOTIDE SEQUENCE</scope>
    <source>
        <strain evidence="2">Expedition CK06-06</strain>
    </source>
</reference>
<evidence type="ECO:0000259" key="1">
    <source>
        <dbReference type="Pfam" id="PF14461"/>
    </source>
</evidence>
<sequence length="279" mass="32970">MQDQHENLLTNFYKDSIHKAKRYLETRYSLLICNENDEDASEIVQTLSQIHPEYKQFWKIEIDGLLRCFTFILSIPDTFPDTFPKIYLAKKDYQEIYPIPHLDKNRFVCTRDPEVTFLNDKKPGEAVEKLIKIAIEILEAGIKKENRNDFIEEFLAYWNEKATPLFLSLFVPGDNVMHLQIFRLSTKVFGSKRIVADSEENVKKWLAPFHIDTIDEKNIKVLYLPLSEFLPQSLQKDEDLVKIIKNSNNNEYIKEIESYLNQDREYYIIISSFLINGEK</sequence>
<accession>X1H5J9</accession>
<feature type="non-terminal residue" evidence="2">
    <location>
        <position position="279"/>
    </location>
</feature>
<name>X1H5J9_9ZZZZ</name>
<comment type="caution">
    <text evidence="2">The sequence shown here is derived from an EMBL/GenBank/DDBJ whole genome shotgun (WGS) entry which is preliminary data.</text>
</comment>
<dbReference type="EMBL" id="BARU01018090">
    <property type="protein sequence ID" value="GAH52365.1"/>
    <property type="molecule type" value="Genomic_DNA"/>
</dbReference>
<proteinExistence type="predicted"/>
<feature type="domain" description="Prokaryotic E2 family B" evidence="1">
    <location>
        <begin position="67"/>
        <end position="162"/>
    </location>
</feature>
<gene>
    <name evidence="2" type="ORF">S03H2_29935</name>
</gene>
<dbReference type="SUPFAM" id="SSF54495">
    <property type="entry name" value="UBC-like"/>
    <property type="match status" value="1"/>
</dbReference>
<dbReference type="AlphaFoldDB" id="X1H5J9"/>